<organism evidence="2 3">
    <name type="scientific">Arachis hypogaea</name>
    <name type="common">Peanut</name>
    <dbReference type="NCBI Taxonomy" id="3818"/>
    <lineage>
        <taxon>Eukaryota</taxon>
        <taxon>Viridiplantae</taxon>
        <taxon>Streptophyta</taxon>
        <taxon>Embryophyta</taxon>
        <taxon>Tracheophyta</taxon>
        <taxon>Spermatophyta</taxon>
        <taxon>Magnoliopsida</taxon>
        <taxon>eudicotyledons</taxon>
        <taxon>Gunneridae</taxon>
        <taxon>Pentapetalae</taxon>
        <taxon>rosids</taxon>
        <taxon>fabids</taxon>
        <taxon>Fabales</taxon>
        <taxon>Fabaceae</taxon>
        <taxon>Papilionoideae</taxon>
        <taxon>50 kb inversion clade</taxon>
        <taxon>dalbergioids sensu lato</taxon>
        <taxon>Dalbergieae</taxon>
        <taxon>Pterocarpus clade</taxon>
        <taxon>Arachis</taxon>
    </lineage>
</organism>
<feature type="region of interest" description="Disordered" evidence="1">
    <location>
        <begin position="28"/>
        <end position="52"/>
    </location>
</feature>
<proteinExistence type="predicted"/>
<evidence type="ECO:0000313" key="2">
    <source>
        <dbReference type="EMBL" id="RYR51463.1"/>
    </source>
</evidence>
<dbReference type="AlphaFoldDB" id="A0A445CKN4"/>
<dbReference type="EMBL" id="SDMP01000006">
    <property type="protein sequence ID" value="RYR51463.1"/>
    <property type="molecule type" value="Genomic_DNA"/>
</dbReference>
<protein>
    <submittedName>
        <fullName evidence="2">Uncharacterized protein</fullName>
    </submittedName>
</protein>
<sequence>MSQHQSRRDEDEAIRYGEVFNVYGELARKPITPETQPRCNPGRPNSLRNPKGVVDCKDFTNISQIEGVVGQYEEVDEAKDKIDVNYGGGSGGDALTQAPHVKQTKDDEYDFISNQDDATSLNPRLSTTDHLQQNILSA</sequence>
<dbReference type="Proteomes" id="UP000289738">
    <property type="component" value="Chromosome A06"/>
</dbReference>
<comment type="caution">
    <text evidence="2">The sequence shown here is derived from an EMBL/GenBank/DDBJ whole genome shotgun (WGS) entry which is preliminary data.</text>
</comment>
<evidence type="ECO:0000256" key="1">
    <source>
        <dbReference type="SAM" id="MobiDB-lite"/>
    </source>
</evidence>
<reference evidence="2 3" key="1">
    <citation type="submission" date="2019-01" db="EMBL/GenBank/DDBJ databases">
        <title>Sequencing of cultivated peanut Arachis hypogaea provides insights into genome evolution and oil improvement.</title>
        <authorList>
            <person name="Chen X."/>
        </authorList>
    </citation>
    <scope>NUCLEOTIDE SEQUENCE [LARGE SCALE GENOMIC DNA]</scope>
    <source>
        <strain evidence="3">cv. Fuhuasheng</strain>
        <tissue evidence="2">Leaves</tissue>
    </source>
</reference>
<keyword evidence="3" id="KW-1185">Reference proteome</keyword>
<gene>
    <name evidence="2" type="ORF">Ahy_A06g026480</name>
</gene>
<name>A0A445CKN4_ARAHY</name>
<accession>A0A445CKN4</accession>
<evidence type="ECO:0000313" key="3">
    <source>
        <dbReference type="Proteomes" id="UP000289738"/>
    </source>
</evidence>